<dbReference type="Pfam" id="PF07894">
    <property type="entry name" value="SACK1"/>
    <property type="match status" value="1"/>
</dbReference>
<dbReference type="PANTHER" id="PTHR16181:SF29">
    <property type="entry name" value="PROTEIN FAM83A-RELATED"/>
    <property type="match status" value="1"/>
</dbReference>
<evidence type="ECO:0000256" key="1">
    <source>
        <dbReference type="ARBA" id="ARBA00006937"/>
    </source>
</evidence>
<dbReference type="Gene3D" id="3.30.870.10">
    <property type="entry name" value="Endonuclease Chain A"/>
    <property type="match status" value="1"/>
</dbReference>
<keyword evidence="5" id="KW-1185">Reference proteome</keyword>
<dbReference type="InterPro" id="IPR012461">
    <property type="entry name" value="SACK1"/>
</dbReference>
<dbReference type="GO" id="GO:0007165">
    <property type="term" value="P:signal transduction"/>
    <property type="evidence" value="ECO:0007669"/>
    <property type="project" value="TreeGrafter"/>
</dbReference>
<dbReference type="SUPFAM" id="SSF56024">
    <property type="entry name" value="Phospholipase D/nuclease"/>
    <property type="match status" value="1"/>
</dbReference>
<dbReference type="OrthoDB" id="6103632at2759"/>
<proteinExistence type="inferred from homology"/>
<gene>
    <name evidence="4" type="ORF">J0S82_017280</name>
</gene>
<feature type="chain" id="PRO_5035316690" evidence="2">
    <location>
        <begin position="26"/>
        <end position="150"/>
    </location>
</feature>
<reference evidence="4" key="1">
    <citation type="journal article" date="2021" name="Evol. Appl.">
        <title>The genome of the Pyrenean desman and the effects of bottlenecks and inbreeding on the genomic landscape of an endangered species.</title>
        <authorList>
            <person name="Escoda L."/>
            <person name="Castresana J."/>
        </authorList>
    </citation>
    <scope>NUCLEOTIDE SEQUENCE</scope>
    <source>
        <strain evidence="4">IBE-C5619</strain>
    </source>
</reference>
<dbReference type="InterPro" id="IPR050944">
    <property type="entry name" value="FAM83"/>
</dbReference>
<feature type="domain" description="Scaffolding anchor of CK1" evidence="3">
    <location>
        <begin position="32"/>
        <end position="149"/>
    </location>
</feature>
<dbReference type="EMBL" id="JAGFMF010011640">
    <property type="protein sequence ID" value="KAG8518134.1"/>
    <property type="molecule type" value="Genomic_DNA"/>
</dbReference>
<comment type="caution">
    <text evidence="4">The sequence shown here is derived from an EMBL/GenBank/DDBJ whole genome shotgun (WGS) entry which is preliminary data.</text>
</comment>
<feature type="signal peptide" evidence="2">
    <location>
        <begin position="1"/>
        <end position="25"/>
    </location>
</feature>
<dbReference type="AlphaFoldDB" id="A0A8J6AXZ1"/>
<evidence type="ECO:0000259" key="3">
    <source>
        <dbReference type="Pfam" id="PF07894"/>
    </source>
</evidence>
<comment type="similarity">
    <text evidence="1">Belongs to the FAM83 family.</text>
</comment>
<dbReference type="GO" id="GO:0019901">
    <property type="term" value="F:protein kinase binding"/>
    <property type="evidence" value="ECO:0007669"/>
    <property type="project" value="TreeGrafter"/>
</dbReference>
<keyword evidence="2" id="KW-0732">Signal</keyword>
<evidence type="ECO:0000256" key="2">
    <source>
        <dbReference type="SAM" id="SignalP"/>
    </source>
</evidence>
<dbReference type="PANTHER" id="PTHR16181">
    <property type="entry name" value="PROTEIN FAM83A-RELATED"/>
    <property type="match status" value="1"/>
</dbReference>
<organism evidence="4 5">
    <name type="scientific">Galemys pyrenaicus</name>
    <name type="common">Iberian desman</name>
    <name type="synonym">Pyrenean desman</name>
    <dbReference type="NCBI Taxonomy" id="202257"/>
    <lineage>
        <taxon>Eukaryota</taxon>
        <taxon>Metazoa</taxon>
        <taxon>Chordata</taxon>
        <taxon>Craniata</taxon>
        <taxon>Vertebrata</taxon>
        <taxon>Euteleostomi</taxon>
        <taxon>Mammalia</taxon>
        <taxon>Eutheria</taxon>
        <taxon>Laurasiatheria</taxon>
        <taxon>Eulipotyphla</taxon>
        <taxon>Talpidae</taxon>
        <taxon>Galemys</taxon>
    </lineage>
</organism>
<protein>
    <submittedName>
        <fullName evidence="4">Protein FAM83F</fullName>
    </submittedName>
</protein>
<dbReference type="Proteomes" id="UP000700334">
    <property type="component" value="Unassembled WGS sequence"/>
</dbReference>
<evidence type="ECO:0000313" key="4">
    <source>
        <dbReference type="EMBL" id="KAG8518134.1"/>
    </source>
</evidence>
<accession>A0A8J6AXZ1</accession>
<name>A0A8J6AXZ1_GALPY</name>
<evidence type="ECO:0000313" key="5">
    <source>
        <dbReference type="Proteomes" id="UP000700334"/>
    </source>
</evidence>
<sequence length="150" mass="16378">MVVVVEVVTMVVVMLEVIVVGLCPGIDSPHPSRQVIAVVMDIFTDGDIFQDVVDAAFKRRVPVYIILDEASVKCFLEMCRGLELADFRVRNCSGLTGPQRVTVPPSSRQNIRVRSVTGVGFYMPSGKVKGTLSSKFLLVDGEKVATGSYR</sequence>